<proteinExistence type="predicted"/>
<reference evidence="1" key="1">
    <citation type="submission" date="2021-06" db="EMBL/GenBank/DDBJ databases">
        <authorList>
            <person name="Kallberg Y."/>
            <person name="Tangrot J."/>
            <person name="Rosling A."/>
        </authorList>
    </citation>
    <scope>NUCLEOTIDE SEQUENCE</scope>
    <source>
        <strain evidence="1">AZ414A</strain>
    </source>
</reference>
<dbReference type="Proteomes" id="UP000789706">
    <property type="component" value="Unassembled WGS sequence"/>
</dbReference>
<evidence type="ECO:0000313" key="1">
    <source>
        <dbReference type="EMBL" id="CAG8565895.1"/>
    </source>
</evidence>
<comment type="caution">
    <text evidence="1">The sequence shown here is derived from an EMBL/GenBank/DDBJ whole genome shotgun (WGS) entry which is preliminary data.</text>
</comment>
<protein>
    <submittedName>
        <fullName evidence="1">9340_t:CDS:1</fullName>
    </submittedName>
</protein>
<dbReference type="AlphaFoldDB" id="A0A9N9FY94"/>
<gene>
    <name evidence="1" type="ORF">DEBURN_LOCUS7824</name>
</gene>
<keyword evidence="2" id="KW-1185">Reference proteome</keyword>
<sequence length="143" mass="16452">MDIDKYLKVYPQLIQKRKALIQHRKKQTNIDYWDSSKIVLSSFSDPEVYCNINSIQDDASDPSIESAPIINVMLEELSKESSIIYPKEERINNKTNSTQENTNEISKVVPEELVIQERKSVDIKIKLTQETASIPSCELTSIY</sequence>
<dbReference type="EMBL" id="CAJVPK010001020">
    <property type="protein sequence ID" value="CAG8565895.1"/>
    <property type="molecule type" value="Genomic_DNA"/>
</dbReference>
<accession>A0A9N9FY94</accession>
<organism evidence="1 2">
    <name type="scientific">Diversispora eburnea</name>
    <dbReference type="NCBI Taxonomy" id="1213867"/>
    <lineage>
        <taxon>Eukaryota</taxon>
        <taxon>Fungi</taxon>
        <taxon>Fungi incertae sedis</taxon>
        <taxon>Mucoromycota</taxon>
        <taxon>Glomeromycotina</taxon>
        <taxon>Glomeromycetes</taxon>
        <taxon>Diversisporales</taxon>
        <taxon>Diversisporaceae</taxon>
        <taxon>Diversispora</taxon>
    </lineage>
</organism>
<evidence type="ECO:0000313" key="2">
    <source>
        <dbReference type="Proteomes" id="UP000789706"/>
    </source>
</evidence>
<name>A0A9N9FY94_9GLOM</name>